<gene>
    <name evidence="1" type="ORF">B9J98_07835</name>
</gene>
<dbReference type="AlphaFoldDB" id="A0A2R7Y0W3"/>
<proteinExistence type="predicted"/>
<evidence type="ECO:0000313" key="2">
    <source>
        <dbReference type="Proteomes" id="UP000244066"/>
    </source>
</evidence>
<dbReference type="Proteomes" id="UP000244066">
    <property type="component" value="Unassembled WGS sequence"/>
</dbReference>
<sequence>MVKFSADNLSPNEQLPSLQPVQISVLNFDAQTGELTVRREFSRMLTLKVSEEHVRNELLTSSESDFYALFLDNPKGFKIIGLLRSSRYRLLSRARELARIVVG</sequence>
<reference evidence="1 2" key="1">
    <citation type="submission" date="2017-04" db="EMBL/GenBank/DDBJ databases">
        <title>Draft Aigarchaeota genome from a New Zealand hot spring.</title>
        <authorList>
            <person name="Reysenbach A.-L."/>
            <person name="Donaho J.A."/>
            <person name="Gerhart J."/>
            <person name="Kelley J.F."/>
            <person name="Kouba K."/>
            <person name="Podar M."/>
            <person name="Stott M."/>
        </authorList>
    </citation>
    <scope>NUCLEOTIDE SEQUENCE [LARGE SCALE GENOMIC DNA]</scope>
    <source>
        <strain evidence="1">NZ13_MG1</strain>
    </source>
</reference>
<protein>
    <submittedName>
        <fullName evidence="1">Uncharacterized protein</fullName>
    </submittedName>
</protein>
<dbReference type="EMBL" id="NDWU01000027">
    <property type="protein sequence ID" value="PUA31089.1"/>
    <property type="molecule type" value="Genomic_DNA"/>
</dbReference>
<organism evidence="1 2">
    <name type="scientific">Candidatus Terraquivivens tikiterensis</name>
    <dbReference type="NCBI Taxonomy" id="1980982"/>
    <lineage>
        <taxon>Archaea</taxon>
        <taxon>Nitrososphaerota</taxon>
        <taxon>Candidatus Wolframiiraptoraceae</taxon>
        <taxon>Candidatus Terraquivivens</taxon>
    </lineage>
</organism>
<accession>A0A2R7Y0W3</accession>
<name>A0A2R7Y0W3_9ARCH</name>
<comment type="caution">
    <text evidence="1">The sequence shown here is derived from an EMBL/GenBank/DDBJ whole genome shotgun (WGS) entry which is preliminary data.</text>
</comment>
<evidence type="ECO:0000313" key="1">
    <source>
        <dbReference type="EMBL" id="PUA31089.1"/>
    </source>
</evidence>